<name>A0ABU3K3U4_9BACT</name>
<dbReference type="PANTHER" id="PTHR43712:SF2">
    <property type="entry name" value="O-METHYLTRANSFERASE CICE"/>
    <property type="match status" value="1"/>
</dbReference>
<comment type="caution">
    <text evidence="6">The sequence shown here is derived from an EMBL/GenBank/DDBJ whole genome shotgun (WGS) entry which is preliminary data.</text>
</comment>
<dbReference type="GO" id="GO:0008168">
    <property type="term" value="F:methyltransferase activity"/>
    <property type="evidence" value="ECO:0007669"/>
    <property type="project" value="UniProtKB-KW"/>
</dbReference>
<dbReference type="SUPFAM" id="SSF53335">
    <property type="entry name" value="S-adenosyl-L-methionine-dependent methyltransferases"/>
    <property type="match status" value="1"/>
</dbReference>
<dbReference type="Proteomes" id="UP001250932">
    <property type="component" value="Unassembled WGS sequence"/>
</dbReference>
<keyword evidence="2" id="KW-0808">Transferase</keyword>
<sequence length="336" mass="37067">MPPIPTPEKIMQLGMAFWGAKTLLSAVELEVFTVLAKHPLDADTLQQQLCLHPRSARDFFDALVALGMLERHGGKYSNTSDADQFLDKAKPSYIGGFLEMSNARLYRFWGSLTEGLKTGKPQNEAKEGGNFFETLYSDPAKLKSFLQSMTGISMGASMAIARKFPWAKYQTYVDIGSAQGGLIAQVAKAHPHLTGGGFDLPLTGTIFEEYLASFGLSDRFKFIPGDFFHDPLPHADVLSMGHILHDWDLAQKRMLLKKAYDALPAGGALIVFEALIDDERRENAFGLLMSLNMLIELPGGFDYTGADCCGWMKETGFREMRVEHLAGPDSMVIGIK</sequence>
<evidence type="ECO:0000259" key="4">
    <source>
        <dbReference type="Pfam" id="PF00891"/>
    </source>
</evidence>
<protein>
    <submittedName>
        <fullName evidence="6">Methyltransferase</fullName>
    </submittedName>
</protein>
<dbReference type="InterPro" id="IPR029063">
    <property type="entry name" value="SAM-dependent_MTases_sf"/>
</dbReference>
<keyword evidence="3" id="KW-0949">S-adenosyl-L-methionine</keyword>
<accession>A0ABU3K3U4</accession>
<dbReference type="PANTHER" id="PTHR43712">
    <property type="entry name" value="PUTATIVE (AFU_ORTHOLOGUE AFUA_4G14580)-RELATED"/>
    <property type="match status" value="1"/>
</dbReference>
<evidence type="ECO:0000259" key="5">
    <source>
        <dbReference type="Pfam" id="PF08100"/>
    </source>
</evidence>
<gene>
    <name evidence="6" type="ORF">PPG34_01710</name>
</gene>
<evidence type="ECO:0000313" key="6">
    <source>
        <dbReference type="EMBL" id="MDT7041046.1"/>
    </source>
</evidence>
<dbReference type="InterPro" id="IPR036388">
    <property type="entry name" value="WH-like_DNA-bd_sf"/>
</dbReference>
<dbReference type="GO" id="GO:0032259">
    <property type="term" value="P:methylation"/>
    <property type="evidence" value="ECO:0007669"/>
    <property type="project" value="UniProtKB-KW"/>
</dbReference>
<dbReference type="PROSITE" id="PS51683">
    <property type="entry name" value="SAM_OMT_II"/>
    <property type="match status" value="1"/>
</dbReference>
<dbReference type="InterPro" id="IPR036390">
    <property type="entry name" value="WH_DNA-bd_sf"/>
</dbReference>
<dbReference type="Gene3D" id="3.40.50.150">
    <property type="entry name" value="Vaccinia Virus protein VP39"/>
    <property type="match status" value="1"/>
</dbReference>
<evidence type="ECO:0000256" key="2">
    <source>
        <dbReference type="ARBA" id="ARBA00022679"/>
    </source>
</evidence>
<evidence type="ECO:0000256" key="3">
    <source>
        <dbReference type="ARBA" id="ARBA00022691"/>
    </source>
</evidence>
<dbReference type="Pfam" id="PF00891">
    <property type="entry name" value="Methyltransf_2"/>
    <property type="match status" value="1"/>
</dbReference>
<dbReference type="Pfam" id="PF08100">
    <property type="entry name" value="Dimerisation"/>
    <property type="match status" value="1"/>
</dbReference>
<organism evidence="6 7">
    <name type="scientific">Candidatus Nitronereus thalassa</name>
    <dbReference type="NCBI Taxonomy" id="3020898"/>
    <lineage>
        <taxon>Bacteria</taxon>
        <taxon>Pseudomonadati</taxon>
        <taxon>Nitrospirota</taxon>
        <taxon>Nitrospiria</taxon>
        <taxon>Nitrospirales</taxon>
        <taxon>Nitrospiraceae</taxon>
        <taxon>Candidatus Nitronereus</taxon>
    </lineage>
</organism>
<dbReference type="InterPro" id="IPR016461">
    <property type="entry name" value="COMT-like"/>
</dbReference>
<dbReference type="RefSeq" id="WP_313831405.1">
    <property type="nucleotide sequence ID" value="NZ_JAQOUE010000001.1"/>
</dbReference>
<keyword evidence="1 6" id="KW-0489">Methyltransferase</keyword>
<feature type="domain" description="O-methyltransferase C-terminal" evidence="4">
    <location>
        <begin position="109"/>
        <end position="318"/>
    </location>
</feature>
<dbReference type="SUPFAM" id="SSF46785">
    <property type="entry name" value="Winged helix' DNA-binding domain"/>
    <property type="match status" value="1"/>
</dbReference>
<feature type="domain" description="O-methyltransferase dimerisation" evidence="5">
    <location>
        <begin position="13"/>
        <end position="86"/>
    </location>
</feature>
<dbReference type="InterPro" id="IPR001077">
    <property type="entry name" value="COMT_C"/>
</dbReference>
<keyword evidence="7" id="KW-1185">Reference proteome</keyword>
<reference evidence="6 7" key="1">
    <citation type="journal article" date="2023" name="ISME J.">
        <title>Cultivation and genomic characterization of novel and ubiquitous marine nitrite-oxidizing bacteria from the Nitrospirales.</title>
        <authorList>
            <person name="Mueller A.J."/>
            <person name="Daebeler A."/>
            <person name="Herbold C.W."/>
            <person name="Kirkegaard R.H."/>
            <person name="Daims H."/>
        </authorList>
    </citation>
    <scope>NUCLEOTIDE SEQUENCE [LARGE SCALE GENOMIC DNA]</scope>
    <source>
        <strain evidence="6 7">EB</strain>
    </source>
</reference>
<dbReference type="PIRSF" id="PIRSF005739">
    <property type="entry name" value="O-mtase"/>
    <property type="match status" value="1"/>
</dbReference>
<evidence type="ECO:0000256" key="1">
    <source>
        <dbReference type="ARBA" id="ARBA00022603"/>
    </source>
</evidence>
<dbReference type="Gene3D" id="1.10.10.10">
    <property type="entry name" value="Winged helix-like DNA-binding domain superfamily/Winged helix DNA-binding domain"/>
    <property type="match status" value="1"/>
</dbReference>
<evidence type="ECO:0000313" key="7">
    <source>
        <dbReference type="Proteomes" id="UP001250932"/>
    </source>
</evidence>
<dbReference type="EMBL" id="JAQOUE010000001">
    <property type="protein sequence ID" value="MDT7041046.1"/>
    <property type="molecule type" value="Genomic_DNA"/>
</dbReference>
<dbReference type="InterPro" id="IPR012967">
    <property type="entry name" value="COMT_dimerisation"/>
</dbReference>
<proteinExistence type="predicted"/>